<dbReference type="InterPro" id="IPR011335">
    <property type="entry name" value="Restrct_endonuc-II-like"/>
</dbReference>
<dbReference type="SUPFAM" id="SSF52980">
    <property type="entry name" value="Restriction endonuclease-like"/>
    <property type="match status" value="1"/>
</dbReference>
<proteinExistence type="predicted"/>
<name>A0ABV9SGA0_9ACTN</name>
<dbReference type="Proteomes" id="UP001595858">
    <property type="component" value="Unassembled WGS sequence"/>
</dbReference>
<keyword evidence="3" id="KW-1185">Reference proteome</keyword>
<keyword evidence="2" id="KW-0255">Endonuclease</keyword>
<keyword evidence="2" id="KW-0378">Hydrolase</keyword>
<dbReference type="EMBL" id="JBHSIY010000006">
    <property type="protein sequence ID" value="MFC4866121.1"/>
    <property type="molecule type" value="Genomic_DNA"/>
</dbReference>
<keyword evidence="2" id="KW-0540">Nuclease</keyword>
<dbReference type="InterPro" id="IPR008538">
    <property type="entry name" value="Uma2"/>
</dbReference>
<dbReference type="RefSeq" id="WP_344148459.1">
    <property type="nucleotide sequence ID" value="NZ_BAAAQI010000026.1"/>
</dbReference>
<dbReference type="Gene3D" id="3.90.1570.10">
    <property type="entry name" value="tt1808, chain A"/>
    <property type="match status" value="1"/>
</dbReference>
<feature type="domain" description="Putative restriction endonuclease" evidence="1">
    <location>
        <begin position="2"/>
        <end position="146"/>
    </location>
</feature>
<reference evidence="3" key="1">
    <citation type="journal article" date="2019" name="Int. J. Syst. Evol. Microbiol.">
        <title>The Global Catalogue of Microorganisms (GCM) 10K type strain sequencing project: providing services to taxonomists for standard genome sequencing and annotation.</title>
        <authorList>
            <consortium name="The Broad Institute Genomics Platform"/>
            <consortium name="The Broad Institute Genome Sequencing Center for Infectious Disease"/>
            <person name="Wu L."/>
            <person name="Ma J."/>
        </authorList>
    </citation>
    <scope>NUCLEOTIDE SEQUENCE [LARGE SCALE GENOMIC DNA]</scope>
    <source>
        <strain evidence="3">CGMCC 4.7304</strain>
    </source>
</reference>
<dbReference type="InterPro" id="IPR012296">
    <property type="entry name" value="Nuclease_put_TT1808"/>
</dbReference>
<evidence type="ECO:0000313" key="2">
    <source>
        <dbReference type="EMBL" id="MFC4866121.1"/>
    </source>
</evidence>
<accession>A0ABV9SGA0</accession>
<sequence length="168" mass="18153">MEILGGRIHLTAAPIAEHVVIASETTEQFYEQLPRSMRSTTAGAAIAPYVTGGDFAVPDLIVAPKEVFDTGNQVLPAVEMHLVAEVVPPSNATKDLHVLPEVYALWRIPVYLLVDPRTGDITAYSEPSHGVYAQKSGHDFCDGIELPLPEGKLIPNAAGFPRCRRLIG</sequence>
<protein>
    <submittedName>
        <fullName evidence="2">Uma2 family endonuclease</fullName>
    </submittedName>
</protein>
<evidence type="ECO:0000313" key="3">
    <source>
        <dbReference type="Proteomes" id="UP001595858"/>
    </source>
</evidence>
<comment type="caution">
    <text evidence="2">The sequence shown here is derived from an EMBL/GenBank/DDBJ whole genome shotgun (WGS) entry which is preliminary data.</text>
</comment>
<evidence type="ECO:0000259" key="1">
    <source>
        <dbReference type="Pfam" id="PF05685"/>
    </source>
</evidence>
<dbReference type="Pfam" id="PF05685">
    <property type="entry name" value="Uma2"/>
    <property type="match status" value="1"/>
</dbReference>
<dbReference type="PANTHER" id="PTHR35400:SF3">
    <property type="entry name" value="SLL1072 PROTEIN"/>
    <property type="match status" value="1"/>
</dbReference>
<organism evidence="2 3">
    <name type="scientific">Streptomonospora arabica</name>
    <dbReference type="NCBI Taxonomy" id="412417"/>
    <lineage>
        <taxon>Bacteria</taxon>
        <taxon>Bacillati</taxon>
        <taxon>Actinomycetota</taxon>
        <taxon>Actinomycetes</taxon>
        <taxon>Streptosporangiales</taxon>
        <taxon>Nocardiopsidaceae</taxon>
        <taxon>Streptomonospora</taxon>
    </lineage>
</organism>
<dbReference type="CDD" id="cd06260">
    <property type="entry name" value="DUF820-like"/>
    <property type="match status" value="1"/>
</dbReference>
<dbReference type="PANTHER" id="PTHR35400">
    <property type="entry name" value="SLR1083 PROTEIN"/>
    <property type="match status" value="1"/>
</dbReference>
<dbReference type="GO" id="GO:0004519">
    <property type="term" value="F:endonuclease activity"/>
    <property type="evidence" value="ECO:0007669"/>
    <property type="project" value="UniProtKB-KW"/>
</dbReference>
<gene>
    <name evidence="2" type="ORF">ACFPCZ_05705</name>
</gene>